<comment type="caution">
    <text evidence="1">The sequence shown here is derived from an EMBL/GenBank/DDBJ whole genome shotgun (WGS) entry which is preliminary data.</text>
</comment>
<dbReference type="AlphaFoldDB" id="A0A0F8XHQ1"/>
<feature type="non-terminal residue" evidence="1">
    <location>
        <position position="1"/>
    </location>
</feature>
<sequence length="139" mass="16052">NPDISEYITGINKVEFIGKLHNLEPPSGGKPTPYKTLIYQYAGTSLIEYNRISKKGFKVNINESSYNSNFGPDIILLPKGRDTRTSKPDYYLKKFIKVVQENSSTSVLFIPYDTNYIKEIELKIKISIIIHWELEFKQD</sequence>
<name>A0A0F8XHQ1_9ZZZZ</name>
<accession>A0A0F8XHQ1</accession>
<dbReference type="EMBL" id="LAZR01070381">
    <property type="protein sequence ID" value="KKK41674.1"/>
    <property type="molecule type" value="Genomic_DNA"/>
</dbReference>
<gene>
    <name evidence="1" type="ORF">LCGC14_2581330</name>
</gene>
<reference evidence="1" key="1">
    <citation type="journal article" date="2015" name="Nature">
        <title>Complex archaea that bridge the gap between prokaryotes and eukaryotes.</title>
        <authorList>
            <person name="Spang A."/>
            <person name="Saw J.H."/>
            <person name="Jorgensen S.L."/>
            <person name="Zaremba-Niedzwiedzka K."/>
            <person name="Martijn J."/>
            <person name="Lind A.E."/>
            <person name="van Eijk R."/>
            <person name="Schleper C."/>
            <person name="Guy L."/>
            <person name="Ettema T.J."/>
        </authorList>
    </citation>
    <scope>NUCLEOTIDE SEQUENCE</scope>
</reference>
<proteinExistence type="predicted"/>
<protein>
    <submittedName>
        <fullName evidence="1">Uncharacterized protein</fullName>
    </submittedName>
</protein>
<evidence type="ECO:0000313" key="1">
    <source>
        <dbReference type="EMBL" id="KKK41674.1"/>
    </source>
</evidence>
<organism evidence="1">
    <name type="scientific">marine sediment metagenome</name>
    <dbReference type="NCBI Taxonomy" id="412755"/>
    <lineage>
        <taxon>unclassified sequences</taxon>
        <taxon>metagenomes</taxon>
        <taxon>ecological metagenomes</taxon>
    </lineage>
</organism>